<organism evidence="1 2">
    <name type="scientific">Papaver atlanticum</name>
    <dbReference type="NCBI Taxonomy" id="357466"/>
    <lineage>
        <taxon>Eukaryota</taxon>
        <taxon>Viridiplantae</taxon>
        <taxon>Streptophyta</taxon>
        <taxon>Embryophyta</taxon>
        <taxon>Tracheophyta</taxon>
        <taxon>Spermatophyta</taxon>
        <taxon>Magnoliopsida</taxon>
        <taxon>Ranunculales</taxon>
        <taxon>Papaveraceae</taxon>
        <taxon>Papaveroideae</taxon>
        <taxon>Papaver</taxon>
    </lineage>
</organism>
<dbReference type="EMBL" id="JAJJMB010004080">
    <property type="protein sequence ID" value="KAI3944034.1"/>
    <property type="molecule type" value="Genomic_DNA"/>
</dbReference>
<name>A0AAD4XSF2_9MAGN</name>
<sequence>MKTLPTFHFLTITSASVYKLVIYSEKWVLLLPNLLQRVLGGFYSSKIGFGYAQPIVTSVITTIEAAGVVVVQITGGITGYHFVPGYRHNPS</sequence>
<protein>
    <submittedName>
        <fullName evidence="1">Uncharacterized protein</fullName>
    </submittedName>
</protein>
<evidence type="ECO:0000313" key="1">
    <source>
        <dbReference type="EMBL" id="KAI3944034.1"/>
    </source>
</evidence>
<accession>A0AAD4XSF2</accession>
<evidence type="ECO:0000313" key="2">
    <source>
        <dbReference type="Proteomes" id="UP001202328"/>
    </source>
</evidence>
<dbReference type="AlphaFoldDB" id="A0AAD4XSF2"/>
<dbReference type="Proteomes" id="UP001202328">
    <property type="component" value="Unassembled WGS sequence"/>
</dbReference>
<gene>
    <name evidence="1" type="ORF">MKW98_015186</name>
</gene>
<reference evidence="1" key="1">
    <citation type="submission" date="2022-04" db="EMBL/GenBank/DDBJ databases">
        <title>A functionally conserved STORR gene fusion in Papaver species that diverged 16.8 million years ago.</title>
        <authorList>
            <person name="Catania T."/>
        </authorList>
    </citation>
    <scope>NUCLEOTIDE SEQUENCE</scope>
    <source>
        <strain evidence="1">S-188037</strain>
    </source>
</reference>
<comment type="caution">
    <text evidence="1">The sequence shown here is derived from an EMBL/GenBank/DDBJ whole genome shotgun (WGS) entry which is preliminary data.</text>
</comment>
<keyword evidence="2" id="KW-1185">Reference proteome</keyword>
<proteinExistence type="predicted"/>